<dbReference type="AlphaFoldDB" id="A0A3P3XKT5"/>
<dbReference type="InterPro" id="IPR014729">
    <property type="entry name" value="Rossmann-like_a/b/a_fold"/>
</dbReference>
<name>A0A3P3XKT5_9SPIR</name>
<gene>
    <name evidence="3" type="ORF">SPIROBIBN47_370011</name>
</gene>
<sequence>MKNMLETVLVAINGSDASISAFKYALAIKKSLGSRIIACYVVDTATIRQLALSRIFVPEESEEYERNLENSGRRYLNFCIELARQKQLSIETAIRKGSVSGEIVKASMELGADAIILGGNPADTLYRDAIADAYREILKNARCPVLFVKPPIGDELFKAL</sequence>
<dbReference type="PANTHER" id="PTHR46268:SF6">
    <property type="entry name" value="UNIVERSAL STRESS PROTEIN UP12"/>
    <property type="match status" value="1"/>
</dbReference>
<proteinExistence type="inferred from homology"/>
<dbReference type="Gene3D" id="3.40.50.620">
    <property type="entry name" value="HUPs"/>
    <property type="match status" value="1"/>
</dbReference>
<accession>A0A3P3XKT5</accession>
<dbReference type="SUPFAM" id="SSF52402">
    <property type="entry name" value="Adenine nucleotide alpha hydrolases-like"/>
    <property type="match status" value="1"/>
</dbReference>
<dbReference type="Pfam" id="PF00582">
    <property type="entry name" value="Usp"/>
    <property type="match status" value="1"/>
</dbReference>
<dbReference type="InterPro" id="IPR006016">
    <property type="entry name" value="UspA"/>
</dbReference>
<dbReference type="InterPro" id="IPR006015">
    <property type="entry name" value="Universal_stress_UspA"/>
</dbReference>
<protein>
    <submittedName>
        <fullName evidence="3">UspA domain-containing protein</fullName>
    </submittedName>
</protein>
<evidence type="ECO:0000256" key="1">
    <source>
        <dbReference type="ARBA" id="ARBA00008791"/>
    </source>
</evidence>
<dbReference type="PANTHER" id="PTHR46268">
    <property type="entry name" value="STRESS RESPONSE PROTEIN NHAX"/>
    <property type="match status" value="1"/>
</dbReference>
<dbReference type="PRINTS" id="PR01438">
    <property type="entry name" value="UNVRSLSTRESS"/>
</dbReference>
<reference evidence="3" key="1">
    <citation type="submission" date="2017-02" db="EMBL/GenBank/DDBJ databases">
        <authorList>
            <person name="Regsiter A."/>
            <person name="William W."/>
        </authorList>
    </citation>
    <scope>NUCLEOTIDE SEQUENCE</scope>
    <source>
        <strain evidence="3">Bib</strain>
    </source>
</reference>
<comment type="similarity">
    <text evidence="1">Belongs to the universal stress protein A family.</text>
</comment>
<feature type="domain" description="UspA" evidence="2">
    <location>
        <begin position="4"/>
        <end position="149"/>
    </location>
</feature>
<dbReference type="CDD" id="cd00293">
    <property type="entry name" value="USP-like"/>
    <property type="match status" value="1"/>
</dbReference>
<organism evidence="3">
    <name type="scientific">uncultured spirochete</name>
    <dbReference type="NCBI Taxonomy" id="156406"/>
    <lineage>
        <taxon>Bacteria</taxon>
        <taxon>Pseudomonadati</taxon>
        <taxon>Spirochaetota</taxon>
        <taxon>Spirochaetia</taxon>
        <taxon>Spirochaetales</taxon>
        <taxon>environmental samples</taxon>
    </lineage>
</organism>
<dbReference type="EMBL" id="FWDM01000031">
    <property type="protein sequence ID" value="SLM14898.1"/>
    <property type="molecule type" value="Genomic_DNA"/>
</dbReference>
<evidence type="ECO:0000259" key="2">
    <source>
        <dbReference type="Pfam" id="PF00582"/>
    </source>
</evidence>
<evidence type="ECO:0000313" key="3">
    <source>
        <dbReference type="EMBL" id="SLM14898.1"/>
    </source>
</evidence>